<gene>
    <name evidence="1" type="ORF">LIER_41682</name>
</gene>
<organism evidence="1 2">
    <name type="scientific">Lithospermum erythrorhizon</name>
    <name type="common">Purple gromwell</name>
    <name type="synonym">Lithospermum officinale var. erythrorhizon</name>
    <dbReference type="NCBI Taxonomy" id="34254"/>
    <lineage>
        <taxon>Eukaryota</taxon>
        <taxon>Viridiplantae</taxon>
        <taxon>Streptophyta</taxon>
        <taxon>Embryophyta</taxon>
        <taxon>Tracheophyta</taxon>
        <taxon>Spermatophyta</taxon>
        <taxon>Magnoliopsida</taxon>
        <taxon>eudicotyledons</taxon>
        <taxon>Gunneridae</taxon>
        <taxon>Pentapetalae</taxon>
        <taxon>asterids</taxon>
        <taxon>lamiids</taxon>
        <taxon>Boraginales</taxon>
        <taxon>Boraginaceae</taxon>
        <taxon>Boraginoideae</taxon>
        <taxon>Lithospermeae</taxon>
        <taxon>Lithospermum</taxon>
    </lineage>
</organism>
<dbReference type="Proteomes" id="UP001454036">
    <property type="component" value="Unassembled WGS sequence"/>
</dbReference>
<sequence length="589" mass="66820">MKSHCNKKDSSPTCFNGCFTSPFLNQPRAERDHKISPQKELINATISLVSPNPQFSNHESLPSLSESFSCFNTIYPQYSNTNFADIIREEEYFHLSNLNNVCLDYIGHALFSFTQLQEHASTSSSQYPSVSESTLFSIVFKNVNLKSHLLNGGLESELESSMRERIMKFMNVCEDDYSMVFTANQSSAFKLLADAYPFKTNPNLVSVYDFEDEAVEAMIERSRTKGARTFAAELLWPSLEVQSTKLRKMIMSKKKKAGSQGRTQHLKGSGLFVFPLQSKVTGSRYSYMWMNLARENGWHILLDATALGAKDMETLGLSMFQPEFLICSFFKVFGNNPSGFSCLFLKKSIIPMLENSSKNMGIVSLVPFEKPSQDFSSTDEESFRLTSLQLYHASTSVLEGEKHTKSSAEIEPLHEEIKISCKALDHADKLGLVLISSRGKYLINFMINALLSLQQSHAGNFHSLVKIYGPKDEFDRGPVVAFNVFDWKGDKIDPFLVQKLAARNNISLGCGFLKNICFAADLAEEEKWNKMELRGKKKGILVVIASLSFLTNFEDMYRLWVFVARFLDADYLEKERWRYKALNQKTIEV</sequence>
<keyword evidence="2" id="KW-1185">Reference proteome</keyword>
<evidence type="ECO:0000313" key="1">
    <source>
        <dbReference type="EMBL" id="GAA0174247.1"/>
    </source>
</evidence>
<dbReference type="Gene3D" id="3.40.640.10">
    <property type="entry name" value="Type I PLP-dependent aspartate aminotransferase-like (Major domain)"/>
    <property type="match status" value="1"/>
</dbReference>
<dbReference type="AlphaFoldDB" id="A0AAV3RCZ7"/>
<name>A0AAV3RCZ7_LITER</name>
<dbReference type="PANTHER" id="PTHR14237:SF64">
    <property type="entry name" value="MOLYBDENUM COFACTOR SULFURASE-LIKE PROTEIN"/>
    <property type="match status" value="1"/>
</dbReference>
<comment type="caution">
    <text evidence="1">The sequence shown here is derived from an EMBL/GenBank/DDBJ whole genome shotgun (WGS) entry which is preliminary data.</text>
</comment>
<protein>
    <recommendedName>
        <fullName evidence="3">Molybdenum cofactor sulfurase</fullName>
    </recommendedName>
</protein>
<accession>A0AAV3RCZ7</accession>
<proteinExistence type="predicted"/>
<dbReference type="PANTHER" id="PTHR14237">
    <property type="entry name" value="MOLYBDOPTERIN COFACTOR SULFURASE MOSC"/>
    <property type="match status" value="1"/>
</dbReference>
<dbReference type="InterPro" id="IPR015421">
    <property type="entry name" value="PyrdxlP-dep_Trfase_major"/>
</dbReference>
<dbReference type="Gene3D" id="3.90.1150.10">
    <property type="entry name" value="Aspartate Aminotransferase, domain 1"/>
    <property type="match status" value="1"/>
</dbReference>
<evidence type="ECO:0008006" key="3">
    <source>
        <dbReference type="Google" id="ProtNLM"/>
    </source>
</evidence>
<evidence type="ECO:0000313" key="2">
    <source>
        <dbReference type="Proteomes" id="UP001454036"/>
    </source>
</evidence>
<dbReference type="EMBL" id="BAABME010026643">
    <property type="protein sequence ID" value="GAA0174247.1"/>
    <property type="molecule type" value="Genomic_DNA"/>
</dbReference>
<reference evidence="1 2" key="1">
    <citation type="submission" date="2024-01" db="EMBL/GenBank/DDBJ databases">
        <title>The complete chloroplast genome sequence of Lithospermum erythrorhizon: insights into the phylogenetic relationship among Boraginaceae species and the maternal lineages of purple gromwells.</title>
        <authorList>
            <person name="Okada T."/>
            <person name="Watanabe K."/>
        </authorList>
    </citation>
    <scope>NUCLEOTIDE SEQUENCE [LARGE SCALE GENOMIC DNA]</scope>
</reference>
<dbReference type="InterPro" id="IPR015422">
    <property type="entry name" value="PyrdxlP-dep_Trfase_small"/>
</dbReference>